<dbReference type="SUPFAM" id="SSF53032">
    <property type="entry name" value="tRNA-intron endonuclease catalytic domain-like"/>
    <property type="match status" value="1"/>
</dbReference>
<dbReference type="GO" id="GO:0000213">
    <property type="term" value="F:tRNA-intron lyase activity"/>
    <property type="evidence" value="ECO:0007669"/>
    <property type="project" value="UniProtKB-EC"/>
</dbReference>
<evidence type="ECO:0000256" key="1">
    <source>
        <dbReference type="ARBA" id="ARBA00008078"/>
    </source>
</evidence>
<evidence type="ECO:0000256" key="4">
    <source>
        <dbReference type="SAM" id="MobiDB-lite"/>
    </source>
</evidence>
<name>A0A9P7MIW6_9HYPO</name>
<dbReference type="GO" id="GO:0005737">
    <property type="term" value="C:cytoplasm"/>
    <property type="evidence" value="ECO:0007669"/>
    <property type="project" value="TreeGrafter"/>
</dbReference>
<dbReference type="GO" id="GO:0000214">
    <property type="term" value="C:tRNA-intron endonuclease complex"/>
    <property type="evidence" value="ECO:0007669"/>
    <property type="project" value="TreeGrafter"/>
</dbReference>
<comment type="caution">
    <text evidence="6">The sequence shown here is derived from an EMBL/GenBank/DDBJ whole genome shotgun (WGS) entry which is preliminary data.</text>
</comment>
<protein>
    <recommendedName>
        <fullName evidence="2">tRNA-intron lyase</fullName>
        <ecNumber evidence="2">4.6.1.16</ecNumber>
    </recommendedName>
</protein>
<feature type="region of interest" description="Disordered" evidence="4">
    <location>
        <begin position="1"/>
        <end position="45"/>
    </location>
</feature>
<dbReference type="InterPro" id="IPR006676">
    <property type="entry name" value="tRNA_splic"/>
</dbReference>
<feature type="region of interest" description="Disordered" evidence="4">
    <location>
        <begin position="189"/>
        <end position="280"/>
    </location>
</feature>
<dbReference type="GO" id="GO:0003676">
    <property type="term" value="F:nucleic acid binding"/>
    <property type="evidence" value="ECO:0007669"/>
    <property type="project" value="InterPro"/>
</dbReference>
<keyword evidence="7" id="KW-1185">Reference proteome</keyword>
<dbReference type="AlphaFoldDB" id="A0A9P7MIW6"/>
<organism evidence="6 7">
    <name type="scientific">Claviceps pazoutovae</name>
    <dbReference type="NCBI Taxonomy" id="1649127"/>
    <lineage>
        <taxon>Eukaryota</taxon>
        <taxon>Fungi</taxon>
        <taxon>Dikarya</taxon>
        <taxon>Ascomycota</taxon>
        <taxon>Pezizomycotina</taxon>
        <taxon>Sordariomycetes</taxon>
        <taxon>Hypocreomycetidae</taxon>
        <taxon>Hypocreales</taxon>
        <taxon>Clavicipitaceae</taxon>
        <taxon>Claviceps</taxon>
    </lineage>
</organism>
<evidence type="ECO:0000256" key="2">
    <source>
        <dbReference type="ARBA" id="ARBA00012573"/>
    </source>
</evidence>
<evidence type="ECO:0000313" key="6">
    <source>
        <dbReference type="EMBL" id="KAG5948960.1"/>
    </source>
</evidence>
<reference evidence="6 7" key="1">
    <citation type="journal article" date="2020" name="bioRxiv">
        <title>Whole genome comparisons of ergot fungi reveals the divergence and evolution of species within the genus Claviceps are the result of varying mechanisms driving genome evolution and host range expansion.</title>
        <authorList>
            <person name="Wyka S.A."/>
            <person name="Mondo S.J."/>
            <person name="Liu M."/>
            <person name="Dettman J."/>
            <person name="Nalam V."/>
            <person name="Broders K.D."/>
        </authorList>
    </citation>
    <scope>NUCLEOTIDE SEQUENCE [LARGE SCALE GENOMIC DNA]</scope>
    <source>
        <strain evidence="6 7">CCC 1485</strain>
    </source>
</reference>
<accession>A0A9P7MIW6</accession>
<dbReference type="Gene3D" id="3.40.1350.10">
    <property type="match status" value="1"/>
</dbReference>
<feature type="compositionally biased region" description="Low complexity" evidence="4">
    <location>
        <begin position="189"/>
        <end position="209"/>
    </location>
</feature>
<feature type="compositionally biased region" description="Low complexity" evidence="4">
    <location>
        <begin position="12"/>
        <end position="32"/>
    </location>
</feature>
<proteinExistence type="inferred from homology"/>
<dbReference type="Proteomes" id="UP000706124">
    <property type="component" value="Unassembled WGS sequence"/>
</dbReference>
<dbReference type="PANTHER" id="PTHR21227:SF0">
    <property type="entry name" value="TRNA-SPLICING ENDONUCLEASE SUBUNIT SEN2"/>
    <property type="match status" value="1"/>
</dbReference>
<dbReference type="InterPro" id="IPR006677">
    <property type="entry name" value="tRNA_intron_Endonuc_cat-like"/>
</dbReference>
<comment type="catalytic activity">
    <reaction evidence="3">
        <text>pretRNA = a 3'-half-tRNA molecule with a 5'-OH end + a 5'-half-tRNA molecule with a 2',3'-cyclic phosphate end + an intron with a 2',3'-cyclic phosphate and a 5'-hydroxyl terminus.</text>
        <dbReference type="EC" id="4.6.1.16"/>
    </reaction>
</comment>
<dbReference type="GO" id="GO:0000379">
    <property type="term" value="P:tRNA-type intron splice site recognition and cleavage"/>
    <property type="evidence" value="ECO:0007669"/>
    <property type="project" value="TreeGrafter"/>
</dbReference>
<feature type="domain" description="tRNA intron endonuclease catalytic" evidence="5">
    <location>
        <begin position="721"/>
        <end position="810"/>
    </location>
</feature>
<gene>
    <name evidence="6" type="ORF">E4U60_000069</name>
</gene>
<dbReference type="InterPro" id="IPR036167">
    <property type="entry name" value="tRNA_intron_Endo_cat-like_sf"/>
</dbReference>
<evidence type="ECO:0000256" key="3">
    <source>
        <dbReference type="ARBA" id="ARBA00034031"/>
    </source>
</evidence>
<dbReference type="OrthoDB" id="10249562at2759"/>
<feature type="compositionally biased region" description="Polar residues" evidence="4">
    <location>
        <begin position="1"/>
        <end position="11"/>
    </location>
</feature>
<comment type="similarity">
    <text evidence="1">Belongs to the tRNA-intron endonuclease family.</text>
</comment>
<dbReference type="PANTHER" id="PTHR21227">
    <property type="entry name" value="TRNA-SPLICING ENDONUCLEASE SUBUNIT SEN2"/>
    <property type="match status" value="1"/>
</dbReference>
<dbReference type="CDD" id="cd22363">
    <property type="entry name" value="tRNA-intron_lyase_C"/>
    <property type="match status" value="1"/>
</dbReference>
<evidence type="ECO:0000313" key="7">
    <source>
        <dbReference type="Proteomes" id="UP000706124"/>
    </source>
</evidence>
<dbReference type="InterPro" id="IPR011856">
    <property type="entry name" value="tRNA_endonuc-like_dom_sf"/>
</dbReference>
<dbReference type="EMBL" id="SRPO01000010">
    <property type="protein sequence ID" value="KAG5948960.1"/>
    <property type="molecule type" value="Genomic_DNA"/>
</dbReference>
<dbReference type="Pfam" id="PF01974">
    <property type="entry name" value="tRNA_int_endo"/>
    <property type="match status" value="1"/>
</dbReference>
<dbReference type="EC" id="4.6.1.16" evidence="2"/>
<evidence type="ECO:0000259" key="5">
    <source>
        <dbReference type="Pfam" id="PF01974"/>
    </source>
</evidence>
<feature type="region of interest" description="Disordered" evidence="4">
    <location>
        <begin position="510"/>
        <end position="653"/>
    </location>
</feature>
<feature type="compositionally biased region" description="Polar residues" evidence="4">
    <location>
        <begin position="533"/>
        <end position="543"/>
    </location>
</feature>
<sequence>MAELQSHSQDGSRATTTPTPAPMASPMAAPTRDSPQDGPQTQKRASVHQIYALPAPIRTFPLPAFIPSSILSLLHVGWTWLQQTFSPPPAEPAIIHHGVWDEATGSVHITDGQSMRALWEQGFYGKGSLSRSEPNWLKRELVRKGQEETHVSEILTAQRREERARVKWERARLEQEAIRQTRLDEARLAASASPPLAASPSDSPAAVEASVEELELLPPADSEKDRAATSLMESSKNGNLAAKREAVDAPSCPLELLPAPGSEADSLAKPTAPVADSARHTPGRLEAVDASPVGPLELLHLPNSEADRLARSRVRVSVGPLVLLPLPDSAAERAVSPVAESPPPCLVTKPEDTDAAPVGPLELLRLPNSEADRVARLQTKAPARPRELSLPDTEAGQAACLTVDSSTRHSLEGSDAVAAPEVDAPPVGPLELLRLPNSEADRLFRFKTKAKVQAQPPARPLELLLPDAEAEAASISSSKPDAPVLESIESVEVSPVGPLELLRLPNSEADRVARQTAHRTPEAVTAEGEAGQSDITPPSSEISPKTIPARRVHPSVENPPVPEDAGRHLTPGDVPCRDAAEETSQQQKSVRFSPLVEPTTIDLADPSPQEPASPSAQMPLPATEASGLASEVSSSAVVQEGSDGSDGPDSSKEEIVNREHLQLTPEEAYFLSFGLGALSVTDPSTGRVLSNKDMLTLFRQYSYFPPRIEADDAALQPDDGFLVQYAVYHHYRSLGWVPRAGIKFGVDWLLYARGPVFDHAEFGLIVVPSYSDAWWKAQGTQAPPKTWHWLHGVVRVLSHVIKSLILVYVDVPSGPQFEAAMEKGFAEALKLYRVREVTVKRWSSNRNR</sequence>
<feature type="compositionally biased region" description="Low complexity" evidence="4">
    <location>
        <begin position="604"/>
        <end position="648"/>
    </location>
</feature>